<evidence type="ECO:0000313" key="4">
    <source>
        <dbReference type="Proteomes" id="UP000239477"/>
    </source>
</evidence>
<dbReference type="Pfam" id="PF10099">
    <property type="entry name" value="RskA_C"/>
    <property type="match status" value="1"/>
</dbReference>
<dbReference type="AlphaFoldDB" id="A0A2S0ICR2"/>
<evidence type="ECO:0000256" key="1">
    <source>
        <dbReference type="SAM" id="Phobius"/>
    </source>
</evidence>
<dbReference type="Proteomes" id="UP000239477">
    <property type="component" value="Chromosome"/>
</dbReference>
<dbReference type="EMBL" id="CP023270">
    <property type="protein sequence ID" value="AVJ29822.1"/>
    <property type="molecule type" value="Genomic_DNA"/>
</dbReference>
<evidence type="ECO:0000259" key="2">
    <source>
        <dbReference type="Pfam" id="PF10099"/>
    </source>
</evidence>
<dbReference type="GO" id="GO:0006417">
    <property type="term" value="P:regulation of translation"/>
    <property type="evidence" value="ECO:0007669"/>
    <property type="project" value="TreeGrafter"/>
</dbReference>
<protein>
    <recommendedName>
        <fullName evidence="2">Anti-sigma K factor RskA C-terminal domain-containing protein</fullName>
    </recommendedName>
</protein>
<feature type="domain" description="Anti-sigma K factor RskA C-terminal" evidence="2">
    <location>
        <begin position="94"/>
        <end position="215"/>
    </location>
</feature>
<dbReference type="OrthoDB" id="8617430at2"/>
<dbReference type="GO" id="GO:0005886">
    <property type="term" value="C:plasma membrane"/>
    <property type="evidence" value="ECO:0007669"/>
    <property type="project" value="InterPro"/>
</dbReference>
<keyword evidence="4" id="KW-1185">Reference proteome</keyword>
<gene>
    <name evidence="3" type="ORF">CLM73_23515</name>
</gene>
<name>A0A2S0ICR2_9BURK</name>
<feature type="transmembrane region" description="Helical" evidence="1">
    <location>
        <begin position="86"/>
        <end position="106"/>
    </location>
</feature>
<dbReference type="GO" id="GO:0016989">
    <property type="term" value="F:sigma factor antagonist activity"/>
    <property type="evidence" value="ECO:0007669"/>
    <property type="project" value="TreeGrafter"/>
</dbReference>
<keyword evidence="1" id="KW-1133">Transmembrane helix</keyword>
<accession>A0A2S0ICR2</accession>
<dbReference type="InterPro" id="IPR051474">
    <property type="entry name" value="Anti-sigma-K/W_factor"/>
</dbReference>
<dbReference type="PANTHER" id="PTHR37461">
    <property type="entry name" value="ANTI-SIGMA-K FACTOR RSKA"/>
    <property type="match status" value="1"/>
</dbReference>
<sequence length="224" mass="24114">MNYTNPQLRERLAADYVAGAMRGGARRRFEGLMAADANLRRQVREWENDIYPLLWSLPARVPPRRVWRAIESRLKPGGGRGWQGLAFWRVVSGALAAMLVAGVVIYPMQVDRAARTQLMAVLQSPEAQAMLVVRADERGGLHVHALQDLASRADGKALELWVIPPGQAPISVGVVAPEGLTALPPRAQGLEGGQTLAITLEPPGGSPSGKPTGPVIMKGDVLKI</sequence>
<proteinExistence type="predicted"/>
<dbReference type="RefSeq" id="WP_105240486.1">
    <property type="nucleotide sequence ID" value="NZ_CP023270.1"/>
</dbReference>
<keyword evidence="1" id="KW-0472">Membrane</keyword>
<keyword evidence="1" id="KW-0812">Transmembrane</keyword>
<evidence type="ECO:0000313" key="3">
    <source>
        <dbReference type="EMBL" id="AVJ29822.1"/>
    </source>
</evidence>
<organism evidence="3 4">
    <name type="scientific">Achromobacter spanius</name>
    <dbReference type="NCBI Taxonomy" id="217203"/>
    <lineage>
        <taxon>Bacteria</taxon>
        <taxon>Pseudomonadati</taxon>
        <taxon>Pseudomonadota</taxon>
        <taxon>Betaproteobacteria</taxon>
        <taxon>Burkholderiales</taxon>
        <taxon>Alcaligenaceae</taxon>
        <taxon>Achromobacter</taxon>
    </lineage>
</organism>
<reference evidence="3 4" key="1">
    <citation type="submission" date="2017-09" db="EMBL/GenBank/DDBJ databases">
        <title>Genomic, metabolic, and phenotypic characteristics of bacterial isolates from the natural microbiome of the model nematode Caenorhabditis elegans.</title>
        <authorList>
            <person name="Zimmermann J."/>
            <person name="Obeng N."/>
            <person name="Yang W."/>
            <person name="Obeng O."/>
            <person name="Kissoyan K."/>
            <person name="Pees B."/>
            <person name="Dirksen P."/>
            <person name="Hoppner M."/>
            <person name="Franke A."/>
            <person name="Rosenstiel P."/>
            <person name="Leippe M."/>
            <person name="Dierking K."/>
            <person name="Kaleta C."/>
            <person name="Schulenburg H."/>
        </authorList>
    </citation>
    <scope>NUCLEOTIDE SEQUENCE [LARGE SCALE GENOMIC DNA]</scope>
    <source>
        <strain evidence="3 4">MYb73</strain>
    </source>
</reference>
<dbReference type="InterPro" id="IPR018764">
    <property type="entry name" value="RskA_C"/>
</dbReference>
<dbReference type="PANTHER" id="PTHR37461:SF1">
    <property type="entry name" value="ANTI-SIGMA-K FACTOR RSKA"/>
    <property type="match status" value="1"/>
</dbReference>